<evidence type="ECO:0000313" key="4">
    <source>
        <dbReference type="EMBL" id="KIN01019.1"/>
    </source>
</evidence>
<dbReference type="InterPro" id="IPR003726">
    <property type="entry name" value="HCY_dom"/>
</dbReference>
<protein>
    <recommendedName>
        <fullName evidence="3">Hcy-binding domain-containing protein</fullName>
    </recommendedName>
</protein>
<dbReference type="Proteomes" id="UP000054321">
    <property type="component" value="Unassembled WGS sequence"/>
</dbReference>
<dbReference type="InParanoid" id="A0A0C3CPQ9"/>
<dbReference type="SUPFAM" id="SSF82282">
    <property type="entry name" value="Homocysteine S-methyltransferase"/>
    <property type="match status" value="1"/>
</dbReference>
<accession>A0A0C3CPQ9</accession>
<dbReference type="GO" id="GO:0008168">
    <property type="term" value="F:methyltransferase activity"/>
    <property type="evidence" value="ECO:0007669"/>
    <property type="project" value="UniProtKB-KW"/>
</dbReference>
<dbReference type="Pfam" id="PF02574">
    <property type="entry name" value="S-methyl_trans"/>
    <property type="match status" value="1"/>
</dbReference>
<dbReference type="EMBL" id="KN832876">
    <property type="protein sequence ID" value="KIN01019.1"/>
    <property type="molecule type" value="Genomic_DNA"/>
</dbReference>
<proteinExistence type="predicted"/>
<reference evidence="5" key="2">
    <citation type="submission" date="2015-01" db="EMBL/GenBank/DDBJ databases">
        <title>Evolutionary Origins and Diversification of the Mycorrhizal Mutualists.</title>
        <authorList>
            <consortium name="DOE Joint Genome Institute"/>
            <consortium name="Mycorrhizal Genomics Consortium"/>
            <person name="Kohler A."/>
            <person name="Kuo A."/>
            <person name="Nagy L.G."/>
            <person name="Floudas D."/>
            <person name="Copeland A."/>
            <person name="Barry K.W."/>
            <person name="Cichocki N."/>
            <person name="Veneault-Fourrey C."/>
            <person name="LaButti K."/>
            <person name="Lindquist E.A."/>
            <person name="Lipzen A."/>
            <person name="Lundell T."/>
            <person name="Morin E."/>
            <person name="Murat C."/>
            <person name="Riley R."/>
            <person name="Ohm R."/>
            <person name="Sun H."/>
            <person name="Tunlid A."/>
            <person name="Henrissat B."/>
            <person name="Grigoriev I.V."/>
            <person name="Hibbett D.S."/>
            <person name="Martin F."/>
        </authorList>
    </citation>
    <scope>NUCLEOTIDE SEQUENCE [LARGE SCALE GENOMIC DNA]</scope>
    <source>
        <strain evidence="5">Zn</strain>
    </source>
</reference>
<keyword evidence="1" id="KW-0489">Methyltransferase</keyword>
<dbReference type="HOGENOM" id="CLU_1578997_0_0_1"/>
<sequence>MRSRRSGPSSPTSLLARPISQTREISYQKYRGHFIHLGRTCGYRKKLQFYGLHRGSGKMLNGLGVREAMDTVVQEVRGREKEFWISCVFPGEGNVLPDGSSVEKAVRAMVEKKDGVATPARVGINCAPVGEVEELTVEFEKAVRRMVDSSGVDRWPDLELYPDATDGEV</sequence>
<dbReference type="STRING" id="913774.A0A0C3CPQ9"/>
<dbReference type="AlphaFoldDB" id="A0A0C3CPQ9"/>
<name>A0A0C3CPQ9_OIDMZ</name>
<evidence type="ECO:0000256" key="2">
    <source>
        <dbReference type="ARBA" id="ARBA00022679"/>
    </source>
</evidence>
<dbReference type="InterPro" id="IPR036589">
    <property type="entry name" value="HCY_dom_sf"/>
</dbReference>
<dbReference type="OrthoDB" id="261426at2759"/>
<dbReference type="Gene3D" id="3.20.20.330">
    <property type="entry name" value="Homocysteine-binding-like domain"/>
    <property type="match status" value="1"/>
</dbReference>
<feature type="domain" description="Hcy-binding" evidence="3">
    <location>
        <begin position="76"/>
        <end position="141"/>
    </location>
</feature>
<dbReference type="GO" id="GO:0032259">
    <property type="term" value="P:methylation"/>
    <property type="evidence" value="ECO:0007669"/>
    <property type="project" value="UniProtKB-KW"/>
</dbReference>
<keyword evidence="2" id="KW-0808">Transferase</keyword>
<gene>
    <name evidence="4" type="ORF">OIDMADRAFT_54161</name>
</gene>
<evidence type="ECO:0000256" key="1">
    <source>
        <dbReference type="ARBA" id="ARBA00022603"/>
    </source>
</evidence>
<organism evidence="4 5">
    <name type="scientific">Oidiodendron maius (strain Zn)</name>
    <dbReference type="NCBI Taxonomy" id="913774"/>
    <lineage>
        <taxon>Eukaryota</taxon>
        <taxon>Fungi</taxon>
        <taxon>Dikarya</taxon>
        <taxon>Ascomycota</taxon>
        <taxon>Pezizomycotina</taxon>
        <taxon>Leotiomycetes</taxon>
        <taxon>Leotiomycetes incertae sedis</taxon>
        <taxon>Myxotrichaceae</taxon>
        <taxon>Oidiodendron</taxon>
    </lineage>
</organism>
<evidence type="ECO:0000259" key="3">
    <source>
        <dbReference type="Pfam" id="PF02574"/>
    </source>
</evidence>
<reference evidence="4 5" key="1">
    <citation type="submission" date="2014-04" db="EMBL/GenBank/DDBJ databases">
        <authorList>
            <consortium name="DOE Joint Genome Institute"/>
            <person name="Kuo A."/>
            <person name="Martino E."/>
            <person name="Perotto S."/>
            <person name="Kohler A."/>
            <person name="Nagy L.G."/>
            <person name="Floudas D."/>
            <person name="Copeland A."/>
            <person name="Barry K.W."/>
            <person name="Cichocki N."/>
            <person name="Veneault-Fourrey C."/>
            <person name="LaButti K."/>
            <person name="Lindquist E.A."/>
            <person name="Lipzen A."/>
            <person name="Lundell T."/>
            <person name="Morin E."/>
            <person name="Murat C."/>
            <person name="Sun H."/>
            <person name="Tunlid A."/>
            <person name="Henrissat B."/>
            <person name="Grigoriev I.V."/>
            <person name="Hibbett D.S."/>
            <person name="Martin F."/>
            <person name="Nordberg H.P."/>
            <person name="Cantor M.N."/>
            <person name="Hua S.X."/>
        </authorList>
    </citation>
    <scope>NUCLEOTIDE SEQUENCE [LARGE SCALE GENOMIC DNA]</scope>
    <source>
        <strain evidence="4 5">Zn</strain>
    </source>
</reference>
<evidence type="ECO:0000313" key="5">
    <source>
        <dbReference type="Proteomes" id="UP000054321"/>
    </source>
</evidence>
<keyword evidence="5" id="KW-1185">Reference proteome</keyword>